<evidence type="ECO:0000256" key="1">
    <source>
        <dbReference type="PROSITE-ProRule" id="PRU00409"/>
    </source>
</evidence>
<keyword evidence="1" id="KW-0067">ATP-binding</keyword>
<comment type="caution">
    <text evidence="3">The sequence shown here is derived from an EMBL/GenBank/DDBJ whole genome shotgun (WGS) entry which is preliminary data.</text>
</comment>
<sequence>MNVKYIDIETFIGSPSVALKNIDYSVNLICGNKNISLWALVPSISYWYNVIPMPNRTEAMIAGERKDTANLIATKVGFSCPEWATDIGDLDQSIRTIVKKPRDYGSSSGLEIGEIRDFKDHKKNDIEYIYQEFVEGIDVTIPILYSDIHKTYLCGHGVAFIPDADAAWVLDSGAKSINRVGIVPESITKVYYTVPKEIVNKINKLMIFLGNSSVGRIDFRVRLKPSSTIYDATLDEYNFIEINPTPTMNAKSDFVGGIESALADSESEIYSYAVETTAETGVDMSRPCSIVAYTMLKYAEITSNGNE</sequence>
<dbReference type="Proteomes" id="UP000194003">
    <property type="component" value="Unassembled WGS sequence"/>
</dbReference>
<dbReference type="Gene3D" id="3.30.1490.20">
    <property type="entry name" value="ATP-grasp fold, A domain"/>
    <property type="match status" value="1"/>
</dbReference>
<dbReference type="Gene3D" id="3.30.470.20">
    <property type="entry name" value="ATP-grasp fold, B domain"/>
    <property type="match status" value="1"/>
</dbReference>
<dbReference type="EMBL" id="LVJN01000021">
    <property type="protein sequence ID" value="OSM00290.1"/>
    <property type="molecule type" value="Genomic_DNA"/>
</dbReference>
<protein>
    <recommendedName>
        <fullName evidence="2">ATP-grasp domain-containing protein</fullName>
    </recommendedName>
</protein>
<evidence type="ECO:0000313" key="3">
    <source>
        <dbReference type="EMBL" id="OSM00290.1"/>
    </source>
</evidence>
<dbReference type="PROSITE" id="PS50975">
    <property type="entry name" value="ATP_GRASP"/>
    <property type="match status" value="1"/>
</dbReference>
<dbReference type="InterPro" id="IPR013815">
    <property type="entry name" value="ATP_grasp_subdomain_1"/>
</dbReference>
<reference evidence="3 4" key="1">
    <citation type="journal article" date="2016" name="BMC Genomics">
        <title>Combined genomic and structural analyses of a cultured magnetotactic bacterium reveals its niche adaptation to a dynamic environment.</title>
        <authorList>
            <person name="Araujo A.C."/>
            <person name="Morillo V."/>
            <person name="Cypriano J."/>
            <person name="Teixeira L.C."/>
            <person name="Leao P."/>
            <person name="Lyra S."/>
            <person name="Almeida L.G."/>
            <person name="Bazylinski D.A."/>
            <person name="Vasconcellos A.T."/>
            <person name="Abreu F."/>
            <person name="Lins U."/>
        </authorList>
    </citation>
    <scope>NUCLEOTIDE SEQUENCE [LARGE SCALE GENOMIC DNA]</scope>
    <source>
        <strain evidence="3 4">IT-1</strain>
    </source>
</reference>
<dbReference type="GO" id="GO:0005524">
    <property type="term" value="F:ATP binding"/>
    <property type="evidence" value="ECO:0007669"/>
    <property type="project" value="UniProtKB-UniRule"/>
</dbReference>
<dbReference type="GO" id="GO:0046872">
    <property type="term" value="F:metal ion binding"/>
    <property type="evidence" value="ECO:0007669"/>
    <property type="project" value="InterPro"/>
</dbReference>
<name>A0A1Y2JZF2_9PROT</name>
<keyword evidence="1" id="KW-0547">Nucleotide-binding</keyword>
<feature type="domain" description="ATP-grasp" evidence="2">
    <location>
        <begin position="70"/>
        <end position="275"/>
    </location>
</feature>
<evidence type="ECO:0000313" key="4">
    <source>
        <dbReference type="Proteomes" id="UP000194003"/>
    </source>
</evidence>
<dbReference type="InterPro" id="IPR011761">
    <property type="entry name" value="ATP-grasp"/>
</dbReference>
<evidence type="ECO:0000259" key="2">
    <source>
        <dbReference type="PROSITE" id="PS50975"/>
    </source>
</evidence>
<accession>A0A1Y2JZF2</accession>
<dbReference type="SUPFAM" id="SSF56059">
    <property type="entry name" value="Glutathione synthetase ATP-binding domain-like"/>
    <property type="match status" value="1"/>
</dbReference>
<organism evidence="3 4">
    <name type="scientific">Magnetofaba australis IT-1</name>
    <dbReference type="NCBI Taxonomy" id="1434232"/>
    <lineage>
        <taxon>Bacteria</taxon>
        <taxon>Pseudomonadati</taxon>
        <taxon>Pseudomonadota</taxon>
        <taxon>Magnetococcia</taxon>
        <taxon>Magnetococcales</taxon>
        <taxon>Magnetococcaceae</taxon>
        <taxon>Magnetofaba</taxon>
    </lineage>
</organism>
<proteinExistence type="predicted"/>
<gene>
    <name evidence="3" type="ORF">MAIT1_00775</name>
</gene>
<keyword evidence="4" id="KW-1185">Reference proteome</keyword>
<dbReference type="AlphaFoldDB" id="A0A1Y2JZF2"/>